<reference evidence="2 3" key="1">
    <citation type="journal article" date="1992" name="Lakartidningen">
        <title>[Penicillin V and not amoxicillin is the first choice preparation in acute otitis].</title>
        <authorList>
            <person name="Kamme C."/>
            <person name="Lundgren K."/>
            <person name="Prellner K."/>
        </authorList>
    </citation>
    <scope>NUCLEOTIDE SEQUENCE [LARGE SCALE GENOMIC DNA]</scope>
    <source>
        <strain evidence="2 3">PC5538III-hc</strain>
    </source>
</reference>
<name>A0A5C8ERJ1_BRAPL</name>
<dbReference type="AlphaFoldDB" id="A0A5C8ERJ1"/>
<protein>
    <recommendedName>
        <fullName evidence="4">PsbP C-terminal domain-containing protein</fullName>
    </recommendedName>
</protein>
<comment type="caution">
    <text evidence="2">The sequence shown here is derived from an EMBL/GenBank/DDBJ whole genome shotgun (WGS) entry which is preliminary data.</text>
</comment>
<dbReference type="EMBL" id="SAXY01000053">
    <property type="protein sequence ID" value="TXJ39978.1"/>
    <property type="molecule type" value="Genomic_DNA"/>
</dbReference>
<dbReference type="Proteomes" id="UP000323176">
    <property type="component" value="Unassembled WGS sequence"/>
</dbReference>
<evidence type="ECO:0008006" key="4">
    <source>
        <dbReference type="Google" id="ProtNLM"/>
    </source>
</evidence>
<proteinExistence type="predicted"/>
<keyword evidence="1" id="KW-0812">Transmembrane</keyword>
<keyword evidence="1" id="KW-0472">Membrane</keyword>
<dbReference type="OrthoDB" id="307763at2"/>
<evidence type="ECO:0000313" key="3">
    <source>
        <dbReference type="Proteomes" id="UP000323176"/>
    </source>
</evidence>
<evidence type="ECO:0000313" key="2">
    <source>
        <dbReference type="EMBL" id="TXJ39978.1"/>
    </source>
</evidence>
<sequence>MKKNIPMIIISSAIVGAGASYLIFKQIQKSYFYIKSYDKKFEMKFSNKWHLSKEKNELNENSNLELINNKDSLCLIMFSKNKNELNNITLEEYNQNTVNGIRENNIILSSKKNIIAKKSVYTTEFYSNYKDVNVHYTIYVLETNNYYHQFMAASMNSKNYYNKIKNILSSLKEI</sequence>
<keyword evidence="1" id="KW-1133">Transmembrane helix</keyword>
<feature type="transmembrane region" description="Helical" evidence="1">
    <location>
        <begin position="6"/>
        <end position="24"/>
    </location>
</feature>
<gene>
    <name evidence="2" type="ORF">EPJ72_08595</name>
</gene>
<accession>A0A5C8ERJ1</accession>
<organism evidence="2 3">
    <name type="scientific">Brachyspira pilosicoli</name>
    <name type="common">Serpulina pilosicoli</name>
    <dbReference type="NCBI Taxonomy" id="52584"/>
    <lineage>
        <taxon>Bacteria</taxon>
        <taxon>Pseudomonadati</taxon>
        <taxon>Spirochaetota</taxon>
        <taxon>Spirochaetia</taxon>
        <taxon>Brachyspirales</taxon>
        <taxon>Brachyspiraceae</taxon>
        <taxon>Brachyspira</taxon>
    </lineage>
</organism>
<evidence type="ECO:0000256" key="1">
    <source>
        <dbReference type="SAM" id="Phobius"/>
    </source>
</evidence>